<protein>
    <recommendedName>
        <fullName evidence="4">Trafficking protein particle complex subunit 6B</fullName>
    </recommendedName>
</protein>
<evidence type="ECO:0000313" key="2">
    <source>
        <dbReference type="EMBL" id="GJJ13810.1"/>
    </source>
</evidence>
<evidence type="ECO:0008006" key="4">
    <source>
        <dbReference type="Google" id="ProtNLM"/>
    </source>
</evidence>
<dbReference type="GO" id="GO:0006888">
    <property type="term" value="P:endoplasmic reticulum to Golgi vesicle-mediated transport"/>
    <property type="evidence" value="ECO:0007669"/>
    <property type="project" value="TreeGrafter"/>
</dbReference>
<organism evidence="2 3">
    <name type="scientific">Clathrus columnatus</name>
    <dbReference type="NCBI Taxonomy" id="1419009"/>
    <lineage>
        <taxon>Eukaryota</taxon>
        <taxon>Fungi</taxon>
        <taxon>Dikarya</taxon>
        <taxon>Basidiomycota</taxon>
        <taxon>Agaricomycotina</taxon>
        <taxon>Agaricomycetes</taxon>
        <taxon>Phallomycetidae</taxon>
        <taxon>Phallales</taxon>
        <taxon>Clathraceae</taxon>
        <taxon>Clathrus</taxon>
    </lineage>
</organism>
<name>A0AAV5APH7_9AGAM</name>
<dbReference type="InterPro" id="IPR007194">
    <property type="entry name" value="TRAPP_component"/>
</dbReference>
<dbReference type="Proteomes" id="UP001050691">
    <property type="component" value="Unassembled WGS sequence"/>
</dbReference>
<dbReference type="SUPFAM" id="SSF111126">
    <property type="entry name" value="Ligand-binding domain in the NO signalling and Golgi transport"/>
    <property type="match status" value="1"/>
</dbReference>
<dbReference type="InterPro" id="IPR024096">
    <property type="entry name" value="NO_sig/Golgi_transp_ligand-bd"/>
</dbReference>
<dbReference type="Gene3D" id="3.30.1380.20">
    <property type="entry name" value="Trafficking protein particle complex subunit 3"/>
    <property type="match status" value="1"/>
</dbReference>
<reference evidence="2" key="1">
    <citation type="submission" date="2021-10" db="EMBL/GenBank/DDBJ databases">
        <title>De novo Genome Assembly of Clathrus columnatus (Basidiomycota, Fungi) Using Illumina and Nanopore Sequence Data.</title>
        <authorList>
            <person name="Ogiso-Tanaka E."/>
            <person name="Itagaki H."/>
            <person name="Hosoya T."/>
            <person name="Hosaka K."/>
        </authorList>
    </citation>
    <scope>NUCLEOTIDE SEQUENCE</scope>
    <source>
        <strain evidence="2">MO-923</strain>
    </source>
</reference>
<dbReference type="GO" id="GO:0030008">
    <property type="term" value="C:TRAPP complex"/>
    <property type="evidence" value="ECO:0007669"/>
    <property type="project" value="TreeGrafter"/>
</dbReference>
<dbReference type="AlphaFoldDB" id="A0AAV5APH7"/>
<accession>A0AAV5APH7</accession>
<dbReference type="GO" id="GO:0005801">
    <property type="term" value="C:cis-Golgi network"/>
    <property type="evidence" value="ECO:0007669"/>
    <property type="project" value="TreeGrafter"/>
</dbReference>
<dbReference type="Pfam" id="PF04051">
    <property type="entry name" value="TRAPP"/>
    <property type="match status" value="1"/>
</dbReference>
<evidence type="ECO:0000313" key="3">
    <source>
        <dbReference type="Proteomes" id="UP001050691"/>
    </source>
</evidence>
<dbReference type="GO" id="GO:0005802">
    <property type="term" value="C:trans-Golgi network"/>
    <property type="evidence" value="ECO:0007669"/>
    <property type="project" value="TreeGrafter"/>
</dbReference>
<gene>
    <name evidence="2" type="ORF">Clacol_008067</name>
</gene>
<comment type="caution">
    <text evidence="2">The sequence shown here is derived from an EMBL/GenBank/DDBJ whole genome shotgun (WGS) entry which is preliminary data.</text>
</comment>
<dbReference type="CDD" id="cd14944">
    <property type="entry name" value="TRAPPC6A_Trs33"/>
    <property type="match status" value="1"/>
</dbReference>
<keyword evidence="3" id="KW-1185">Reference proteome</keyword>
<evidence type="ECO:0000256" key="1">
    <source>
        <dbReference type="ARBA" id="ARBA00006218"/>
    </source>
</evidence>
<comment type="similarity">
    <text evidence="1">Belongs to the TRAPP small subunits family. BET3 subfamily.</text>
</comment>
<sequence length="264" mass="28360">MSSTPSTSVLPASLGTLVDPPLLGSPITLSSSSGIPNTFGQVYQNTGSLPPAPLILAPPKIDISVQDYLLIEAVNTLRASSAAARERIKTREEEMIREGLLVISASGSSAGGPNTPILPNTPGKHTISAEEEDLRVRLDAMGAHVGANIAERLLLDKARFNDTLDAIKFLCKDVWMALWEKQIDNLRTNHRGVYVLQDNTFRPIMRISSAEGPSDSLKRAKIYTALPAGVLRGALSRLGIQATVTTEILLLPQCTFQVKLPKGT</sequence>
<dbReference type="PANTHER" id="PTHR12817:SF0">
    <property type="entry name" value="GEO08327P1"/>
    <property type="match status" value="1"/>
</dbReference>
<dbReference type="EMBL" id="BPWL01000009">
    <property type="protein sequence ID" value="GJJ13810.1"/>
    <property type="molecule type" value="Genomic_DNA"/>
</dbReference>
<dbReference type="PANTHER" id="PTHR12817">
    <property type="entry name" value="TRAFFICKING PROTEIN PARTICLE COMPLEX SUBUNIT 6B"/>
    <property type="match status" value="1"/>
</dbReference>
<proteinExistence type="inferred from homology"/>
<dbReference type="InterPro" id="IPR037992">
    <property type="entry name" value="TRAPPC6/Trs33"/>
</dbReference>